<dbReference type="PANTHER" id="PTHR11525">
    <property type="entry name" value="FARNESYL-PYROPHOSPHATE SYNTHETASE"/>
    <property type="match status" value="1"/>
</dbReference>
<keyword evidence="6" id="KW-0414">Isoprene biosynthesis</keyword>
<dbReference type="InterPro" id="IPR008949">
    <property type="entry name" value="Isoprenoid_synthase_dom_sf"/>
</dbReference>
<dbReference type="InterPro" id="IPR000092">
    <property type="entry name" value="Polyprenyl_synt"/>
</dbReference>
<evidence type="ECO:0000256" key="3">
    <source>
        <dbReference type="ARBA" id="ARBA00022679"/>
    </source>
</evidence>
<protein>
    <submittedName>
        <fullName evidence="8">Uncharacterized protein</fullName>
    </submittedName>
</protein>
<accession>A0A2S3HSJ3</accession>
<evidence type="ECO:0000256" key="5">
    <source>
        <dbReference type="ARBA" id="ARBA00022842"/>
    </source>
</evidence>
<evidence type="ECO:0000256" key="6">
    <source>
        <dbReference type="ARBA" id="ARBA00023229"/>
    </source>
</evidence>
<dbReference type="GO" id="GO:0004161">
    <property type="term" value="F:dimethylallyltranstransferase activity"/>
    <property type="evidence" value="ECO:0007669"/>
    <property type="project" value="TreeGrafter"/>
</dbReference>
<dbReference type="CDD" id="cd00685">
    <property type="entry name" value="Trans_IPPS_HT"/>
    <property type="match status" value="1"/>
</dbReference>
<keyword evidence="7" id="KW-0812">Transmembrane</keyword>
<evidence type="ECO:0000256" key="7">
    <source>
        <dbReference type="SAM" id="Phobius"/>
    </source>
</evidence>
<dbReference type="Gramene" id="PAN28974">
    <property type="protein sequence ID" value="PAN28974"/>
    <property type="gene ID" value="PAHAL_5G190900"/>
</dbReference>
<evidence type="ECO:0000313" key="8">
    <source>
        <dbReference type="EMBL" id="PAN28974.1"/>
    </source>
</evidence>
<feature type="transmembrane region" description="Helical" evidence="7">
    <location>
        <begin position="66"/>
        <end position="87"/>
    </location>
</feature>
<feature type="transmembrane region" description="Helical" evidence="7">
    <location>
        <begin position="158"/>
        <end position="177"/>
    </location>
</feature>
<dbReference type="FunFam" id="1.10.600.10:FF:000008">
    <property type="entry name" value="Farnesyl pyrophosphate synthase"/>
    <property type="match status" value="1"/>
</dbReference>
<dbReference type="GO" id="GO:0046872">
    <property type="term" value="F:metal ion binding"/>
    <property type="evidence" value="ECO:0007669"/>
    <property type="project" value="UniProtKB-KW"/>
</dbReference>
<dbReference type="EMBL" id="CM008050">
    <property type="protein sequence ID" value="PAN28974.1"/>
    <property type="molecule type" value="Genomic_DNA"/>
</dbReference>
<dbReference type="PANTHER" id="PTHR11525:SF0">
    <property type="entry name" value="FARNESYL PYROPHOSPHATE SYNTHASE"/>
    <property type="match status" value="1"/>
</dbReference>
<dbReference type="SFLD" id="SFLDS00005">
    <property type="entry name" value="Isoprenoid_Synthase_Type_I"/>
    <property type="match status" value="1"/>
</dbReference>
<organism evidence="8">
    <name type="scientific">Panicum hallii</name>
    <dbReference type="NCBI Taxonomy" id="206008"/>
    <lineage>
        <taxon>Eukaryota</taxon>
        <taxon>Viridiplantae</taxon>
        <taxon>Streptophyta</taxon>
        <taxon>Embryophyta</taxon>
        <taxon>Tracheophyta</taxon>
        <taxon>Spermatophyta</taxon>
        <taxon>Magnoliopsida</taxon>
        <taxon>Liliopsida</taxon>
        <taxon>Poales</taxon>
        <taxon>Poaceae</taxon>
        <taxon>PACMAD clade</taxon>
        <taxon>Panicoideae</taxon>
        <taxon>Panicodae</taxon>
        <taxon>Paniceae</taxon>
        <taxon>Panicinae</taxon>
        <taxon>Panicum</taxon>
        <taxon>Panicum sect. Panicum</taxon>
    </lineage>
</organism>
<reference evidence="8" key="1">
    <citation type="submission" date="2018-04" db="EMBL/GenBank/DDBJ databases">
        <title>WGS assembly of Panicum hallii.</title>
        <authorList>
            <person name="Lovell J."/>
            <person name="Jenkins J."/>
            <person name="Lowry D."/>
            <person name="Mamidi S."/>
            <person name="Sreedasyam A."/>
            <person name="Weng X."/>
            <person name="Barry K."/>
            <person name="Bonette J."/>
            <person name="Campitelli B."/>
            <person name="Daum C."/>
            <person name="Gordon S."/>
            <person name="Gould B."/>
            <person name="Lipzen A."/>
            <person name="Macqueen A."/>
            <person name="Palacio-Mejia J."/>
            <person name="Plott C."/>
            <person name="Shakirov E."/>
            <person name="Shu S."/>
            <person name="Yoshinaga Y."/>
            <person name="Zane M."/>
            <person name="Rokhsar D."/>
            <person name="Grimwood J."/>
            <person name="Schmutz J."/>
            <person name="Juenger T."/>
        </authorList>
    </citation>
    <scope>NUCLEOTIDE SEQUENCE [LARGE SCALE GENOMIC DNA]</scope>
    <source>
        <strain evidence="8">FIL2</strain>
    </source>
</reference>
<dbReference type="GO" id="GO:0004337">
    <property type="term" value="F:(2E,6E)-farnesyl diphosphate synthase activity"/>
    <property type="evidence" value="ECO:0007669"/>
    <property type="project" value="TreeGrafter"/>
</dbReference>
<keyword evidence="7" id="KW-1133">Transmembrane helix</keyword>
<dbReference type="Gene3D" id="1.10.600.10">
    <property type="entry name" value="Farnesyl Diphosphate Synthase"/>
    <property type="match status" value="1"/>
</dbReference>
<evidence type="ECO:0000256" key="4">
    <source>
        <dbReference type="ARBA" id="ARBA00022723"/>
    </source>
</evidence>
<evidence type="ECO:0000256" key="1">
    <source>
        <dbReference type="ARBA" id="ARBA00001946"/>
    </source>
</evidence>
<comment type="similarity">
    <text evidence="2">Belongs to the FPP/GGPP synthase family.</text>
</comment>
<dbReference type="PROSITE" id="PS00723">
    <property type="entry name" value="POLYPRENYL_SYNTHASE_1"/>
    <property type="match status" value="1"/>
</dbReference>
<keyword evidence="3" id="KW-0808">Transferase</keyword>
<feature type="transmembrane region" description="Helical" evidence="7">
    <location>
        <begin position="99"/>
        <end position="117"/>
    </location>
</feature>
<dbReference type="AlphaFoldDB" id="A0A2S3HSJ3"/>
<feature type="transmembrane region" description="Helical" evidence="7">
    <location>
        <begin position="189"/>
        <end position="214"/>
    </location>
</feature>
<dbReference type="GO" id="GO:0005737">
    <property type="term" value="C:cytoplasm"/>
    <property type="evidence" value="ECO:0007669"/>
    <property type="project" value="TreeGrafter"/>
</dbReference>
<dbReference type="SUPFAM" id="SSF48576">
    <property type="entry name" value="Terpenoid synthases"/>
    <property type="match status" value="1"/>
</dbReference>
<dbReference type="Pfam" id="PF00348">
    <property type="entry name" value="polyprenyl_synt"/>
    <property type="match status" value="1"/>
</dbReference>
<comment type="cofactor">
    <cofactor evidence="1">
        <name>Mg(2+)</name>
        <dbReference type="ChEBI" id="CHEBI:18420"/>
    </cofactor>
</comment>
<gene>
    <name evidence="8" type="ORF">PAHAL_5G190900</name>
</gene>
<evidence type="ECO:0000256" key="2">
    <source>
        <dbReference type="ARBA" id="ARBA00006706"/>
    </source>
</evidence>
<name>A0A2S3HSJ3_9POAL</name>
<dbReference type="SFLD" id="SFLDG01017">
    <property type="entry name" value="Polyprenyl_Transferase_Like"/>
    <property type="match status" value="1"/>
</dbReference>
<keyword evidence="7" id="KW-0472">Membrane</keyword>
<dbReference type="InterPro" id="IPR039702">
    <property type="entry name" value="FPS1-like"/>
</dbReference>
<keyword evidence="4" id="KW-0479">Metal-binding</keyword>
<dbReference type="InterPro" id="IPR033749">
    <property type="entry name" value="Polyprenyl_synt_CS"/>
</dbReference>
<sequence>MRPPSSSSSSTSSGVAGGGGRVSAFTMRAVARMSRARWFIFLRRVYQYQNGPRSDLGSNPFNSPGWLALELGVIVAQMVLTTAVVATSPSERPAWPLRLWVAAYNVGNVLSLPLLYWRHRHSSAAAAGRGDALSDDLEMRGAGDALRSSSFLMNKARAFLELFFAMWFVMGNVWVFDARLGSFHRAPRLYALCIGLLAWNAVVYSLPFLLFLLLCCFVPMVGYALGYNMNSASVGRGASDEQLAALPRWRFKEPDVPRDRDHDDQVRKSSDSGDARYVMATAELVAASGSGGADSSSTGAFMETYGKLKKELLEDHASEFTDESSLQWIDRMMDYNVPGGKCNRGLSVVDSYKILKGVDVLGHEDAFLACTLGWCVEWLQAYVLVHDDIMDNSQTRRGKPCWFRVPQVGLIAVNDGIILRSHISRILQRHFKGKPYYIDLIDLFNEAEFKMSLGQLLDLITTHEDEKDLRKCNVANHRCISQYKTAYYSCYLPVACALLVAGENLDNFRDVKNILFEIGIYYQIQDDYLDCFGDPEITGKIGTDIQEYKCSWLVVQALEHADENQKRILFENYGKSDPVCVAKVKDLYKELNLEEVFREYESESYNKLIVDIKAQPNKAVQNVLKSFLHKIYKRDK</sequence>
<dbReference type="PROSITE" id="PS00444">
    <property type="entry name" value="POLYPRENYL_SYNTHASE_2"/>
    <property type="match status" value="1"/>
</dbReference>
<proteinExistence type="inferred from homology"/>
<dbReference type="Proteomes" id="UP000243499">
    <property type="component" value="Chromosome 5"/>
</dbReference>
<dbReference type="GO" id="GO:0045337">
    <property type="term" value="P:farnesyl diphosphate biosynthetic process"/>
    <property type="evidence" value="ECO:0007669"/>
    <property type="project" value="TreeGrafter"/>
</dbReference>
<keyword evidence="5" id="KW-0460">Magnesium</keyword>